<dbReference type="InterPro" id="IPR001841">
    <property type="entry name" value="Znf_RING"/>
</dbReference>
<sequence>MSSQERIRKYTRVWWRKPRIDADLNVMPQCESQCQEGTSTHAGSQHADAGQQGSALLPEPIDLEAFDDDVIISSPRTFAEAKINARRNHGRTVVIDVDSEGRFSHNKRKRTPANQIIINLDVYNELVGNNNSTTNNVQSMALPSPQPKELTFRCPVCMGPFVEEMSTKCGHIFCKACIHAAIAAQRKCPTCRRKITMKNIIRVYLPATSCT</sequence>
<dbReference type="InterPro" id="IPR017907">
    <property type="entry name" value="Znf_RING_CS"/>
</dbReference>
<dbReference type="PROSITE" id="PS00518">
    <property type="entry name" value="ZF_RING_1"/>
    <property type="match status" value="1"/>
</dbReference>
<proteinExistence type="predicted"/>
<dbReference type="AlphaFoldDB" id="A0ABD1VTZ6"/>
<organism evidence="6 7">
    <name type="scientific">Abeliophyllum distichum</name>
    <dbReference type="NCBI Taxonomy" id="126358"/>
    <lineage>
        <taxon>Eukaryota</taxon>
        <taxon>Viridiplantae</taxon>
        <taxon>Streptophyta</taxon>
        <taxon>Embryophyta</taxon>
        <taxon>Tracheophyta</taxon>
        <taxon>Spermatophyta</taxon>
        <taxon>Magnoliopsida</taxon>
        <taxon>eudicotyledons</taxon>
        <taxon>Gunneridae</taxon>
        <taxon>Pentapetalae</taxon>
        <taxon>asterids</taxon>
        <taxon>lamiids</taxon>
        <taxon>Lamiales</taxon>
        <taxon>Oleaceae</taxon>
        <taxon>Forsythieae</taxon>
        <taxon>Abeliophyllum</taxon>
    </lineage>
</organism>
<feature type="domain" description="RING-type" evidence="5">
    <location>
        <begin position="154"/>
        <end position="192"/>
    </location>
</feature>
<dbReference type="PANTHER" id="PTHR47094">
    <property type="entry name" value="ELFLESS, ISOFORM B"/>
    <property type="match status" value="1"/>
</dbReference>
<dbReference type="SUPFAM" id="SSF57850">
    <property type="entry name" value="RING/U-box"/>
    <property type="match status" value="1"/>
</dbReference>
<evidence type="ECO:0000256" key="3">
    <source>
        <dbReference type="ARBA" id="ARBA00022833"/>
    </source>
</evidence>
<keyword evidence="2 4" id="KW-0863">Zinc-finger</keyword>
<protein>
    <submittedName>
        <fullName evidence="6">RING/U-box superfamily protein</fullName>
    </submittedName>
</protein>
<dbReference type="Gene3D" id="3.30.40.10">
    <property type="entry name" value="Zinc/RING finger domain, C3HC4 (zinc finger)"/>
    <property type="match status" value="1"/>
</dbReference>
<evidence type="ECO:0000256" key="2">
    <source>
        <dbReference type="ARBA" id="ARBA00022771"/>
    </source>
</evidence>
<comment type="caution">
    <text evidence="6">The sequence shown here is derived from an EMBL/GenBank/DDBJ whole genome shotgun (WGS) entry which is preliminary data.</text>
</comment>
<evidence type="ECO:0000256" key="1">
    <source>
        <dbReference type="ARBA" id="ARBA00022723"/>
    </source>
</evidence>
<keyword evidence="1" id="KW-0479">Metal-binding</keyword>
<dbReference type="InterPro" id="IPR049627">
    <property type="entry name" value="SLX8"/>
</dbReference>
<dbReference type="Pfam" id="PF13923">
    <property type="entry name" value="zf-C3HC4_2"/>
    <property type="match status" value="1"/>
</dbReference>
<dbReference type="GO" id="GO:0008270">
    <property type="term" value="F:zinc ion binding"/>
    <property type="evidence" value="ECO:0007669"/>
    <property type="project" value="UniProtKB-KW"/>
</dbReference>
<dbReference type="Proteomes" id="UP001604336">
    <property type="component" value="Unassembled WGS sequence"/>
</dbReference>
<dbReference type="SMART" id="SM00184">
    <property type="entry name" value="RING"/>
    <property type="match status" value="1"/>
</dbReference>
<keyword evidence="3" id="KW-0862">Zinc</keyword>
<evidence type="ECO:0000256" key="4">
    <source>
        <dbReference type="PROSITE-ProRule" id="PRU00175"/>
    </source>
</evidence>
<accession>A0ABD1VTZ6</accession>
<gene>
    <name evidence="6" type="ORF">Adt_01753</name>
</gene>
<dbReference type="PROSITE" id="PS50089">
    <property type="entry name" value="ZF_RING_2"/>
    <property type="match status" value="1"/>
</dbReference>
<keyword evidence="7" id="KW-1185">Reference proteome</keyword>
<evidence type="ECO:0000313" key="7">
    <source>
        <dbReference type="Proteomes" id="UP001604336"/>
    </source>
</evidence>
<reference evidence="7" key="1">
    <citation type="submission" date="2024-07" db="EMBL/GenBank/DDBJ databases">
        <title>Two chromosome-level genome assemblies of Korean endemic species Abeliophyllum distichum and Forsythia ovata (Oleaceae).</title>
        <authorList>
            <person name="Jang H."/>
        </authorList>
    </citation>
    <scope>NUCLEOTIDE SEQUENCE [LARGE SCALE GENOMIC DNA]</scope>
</reference>
<evidence type="ECO:0000259" key="5">
    <source>
        <dbReference type="PROSITE" id="PS50089"/>
    </source>
</evidence>
<evidence type="ECO:0000313" key="6">
    <source>
        <dbReference type="EMBL" id="KAL2540775.1"/>
    </source>
</evidence>
<name>A0ABD1VTZ6_9LAMI</name>
<dbReference type="InterPro" id="IPR013083">
    <property type="entry name" value="Znf_RING/FYVE/PHD"/>
</dbReference>
<dbReference type="EMBL" id="JBFOLK010000001">
    <property type="protein sequence ID" value="KAL2540775.1"/>
    <property type="molecule type" value="Genomic_DNA"/>
</dbReference>
<dbReference type="PANTHER" id="PTHR47094:SF1">
    <property type="entry name" value="RING-TYPE E3 UBIQUITIN TRANSFERASE"/>
    <property type="match status" value="1"/>
</dbReference>